<evidence type="ECO:0000313" key="2">
    <source>
        <dbReference type="Proteomes" id="UP000000268"/>
    </source>
</evidence>
<sequence>MSAKAPFTIERIGWYDITERQREFFCFEDDYLPLPKEHALQIHLLTSSSAQRVWEWLSPSLPSGWPASKHRFAKRTAFKLDDEHWNLDSGIQIVRQWLHDLGIPYSTDIFLIYEADKIVQMPWKLVVKYWNALAWSIGNYMLTMDCTRQWACCFHHEEVIIFGTFSKK</sequence>
<proteinExistence type="predicted"/>
<dbReference type="STRING" id="329726.AM1_0122"/>
<dbReference type="AlphaFoldDB" id="B0C6B5"/>
<protein>
    <submittedName>
        <fullName evidence="1">Uncharacterized protein</fullName>
    </submittedName>
</protein>
<reference evidence="1 2" key="1">
    <citation type="journal article" date="2008" name="Proc. Natl. Acad. Sci. U.S.A.">
        <title>Niche adaptation and genome expansion in the chlorophyll d-producing cyanobacterium Acaryochloris marina.</title>
        <authorList>
            <person name="Swingley W.D."/>
            <person name="Chen M."/>
            <person name="Cheung P.C."/>
            <person name="Conrad A.L."/>
            <person name="Dejesa L.C."/>
            <person name="Hao J."/>
            <person name="Honchak B.M."/>
            <person name="Karbach L.E."/>
            <person name="Kurdoglu A."/>
            <person name="Lahiri S."/>
            <person name="Mastrian S.D."/>
            <person name="Miyashita H."/>
            <person name="Page L."/>
            <person name="Ramakrishna P."/>
            <person name="Satoh S."/>
            <person name="Sattley W.M."/>
            <person name="Shimada Y."/>
            <person name="Taylor H.L."/>
            <person name="Tomo T."/>
            <person name="Tsuchiya T."/>
            <person name="Wang Z.T."/>
            <person name="Raymond J."/>
            <person name="Mimuro M."/>
            <person name="Blankenship R.E."/>
            <person name="Touchman J.W."/>
        </authorList>
    </citation>
    <scope>NUCLEOTIDE SEQUENCE [LARGE SCALE GENOMIC DNA]</scope>
    <source>
        <strain evidence="2">MBIC 11017</strain>
    </source>
</reference>
<dbReference type="HOGENOM" id="CLU_1691689_0_0_3"/>
<dbReference type="EMBL" id="CP000828">
    <property type="protein sequence ID" value="ABW25209.1"/>
    <property type="molecule type" value="Genomic_DNA"/>
</dbReference>
<name>B0C6B5_ACAM1</name>
<organism evidence="1 2">
    <name type="scientific">Acaryochloris marina (strain MBIC 11017)</name>
    <dbReference type="NCBI Taxonomy" id="329726"/>
    <lineage>
        <taxon>Bacteria</taxon>
        <taxon>Bacillati</taxon>
        <taxon>Cyanobacteriota</taxon>
        <taxon>Cyanophyceae</taxon>
        <taxon>Acaryochloridales</taxon>
        <taxon>Acaryochloridaceae</taxon>
        <taxon>Acaryochloris</taxon>
    </lineage>
</organism>
<dbReference type="Proteomes" id="UP000000268">
    <property type="component" value="Chromosome"/>
</dbReference>
<dbReference type="InterPro" id="IPR021334">
    <property type="entry name" value="DUF2947"/>
</dbReference>
<gene>
    <name evidence="1" type="ordered locus">AM1_0122</name>
</gene>
<evidence type="ECO:0000313" key="1">
    <source>
        <dbReference type="EMBL" id="ABW25209.1"/>
    </source>
</evidence>
<dbReference type="KEGG" id="amr:AM1_0122"/>
<keyword evidence="2" id="KW-1185">Reference proteome</keyword>
<dbReference type="RefSeq" id="WP_012160828.1">
    <property type="nucleotide sequence ID" value="NC_009925.1"/>
</dbReference>
<accession>B0C6B5</accession>
<dbReference type="Pfam" id="PF11163">
    <property type="entry name" value="DUF2947"/>
    <property type="match status" value="1"/>
</dbReference>
<dbReference type="OrthoDB" id="840133at2"/>